<name>A0ABS6NFM5_9FIRM</name>
<reference evidence="1 2" key="1">
    <citation type="submission" date="2021-06" db="EMBL/GenBank/DDBJ databases">
        <title>Collection of gut derived symbiotic bacterial strains cultured from healthy donors.</title>
        <authorList>
            <person name="Lin H."/>
            <person name="Littmann E."/>
            <person name="Pamer E.G."/>
        </authorList>
    </citation>
    <scope>NUCLEOTIDE SEQUENCE [LARGE SCALE GENOMIC DNA]</scope>
    <source>
        <strain evidence="1 2">MSK.21.70</strain>
    </source>
</reference>
<sequence length="45" mass="5248">MSILGNENVPLSLSEFQIFDRILERNIASDELQEYVDYALVIFNQ</sequence>
<accession>A0ABS6NFM5</accession>
<evidence type="ECO:0000313" key="2">
    <source>
        <dbReference type="Proteomes" id="UP001197492"/>
    </source>
</evidence>
<comment type="caution">
    <text evidence="1">The sequence shown here is derived from an EMBL/GenBank/DDBJ whole genome shotgun (WGS) entry which is preliminary data.</text>
</comment>
<dbReference type="EMBL" id="JAHOEL010000027">
    <property type="protein sequence ID" value="MBV3392733.1"/>
    <property type="molecule type" value="Genomic_DNA"/>
</dbReference>
<dbReference type="Proteomes" id="UP001197492">
    <property type="component" value="Unassembled WGS sequence"/>
</dbReference>
<protein>
    <recommendedName>
        <fullName evidence="3">OmpR/PhoB-type domain-containing protein</fullName>
    </recommendedName>
</protein>
<evidence type="ECO:0008006" key="3">
    <source>
        <dbReference type="Google" id="ProtNLM"/>
    </source>
</evidence>
<evidence type="ECO:0000313" key="1">
    <source>
        <dbReference type="EMBL" id="MBV3392733.1"/>
    </source>
</evidence>
<proteinExistence type="predicted"/>
<gene>
    <name evidence="1" type="ORF">KSW06_05590</name>
</gene>
<keyword evidence="2" id="KW-1185">Reference proteome</keyword>
<organism evidence="1 2">
    <name type="scientific">Catenibacterium mitsuokai</name>
    <dbReference type="NCBI Taxonomy" id="100886"/>
    <lineage>
        <taxon>Bacteria</taxon>
        <taxon>Bacillati</taxon>
        <taxon>Bacillota</taxon>
        <taxon>Erysipelotrichia</taxon>
        <taxon>Erysipelotrichales</taxon>
        <taxon>Coprobacillaceae</taxon>
        <taxon>Catenibacterium</taxon>
    </lineage>
</organism>
<dbReference type="RefSeq" id="WP_217748551.1">
    <property type="nucleotide sequence ID" value="NZ_JAHOEC010000027.1"/>
</dbReference>